<proteinExistence type="predicted"/>
<gene>
    <name evidence="1" type="ORF">CHARACLAT_009748</name>
</gene>
<feature type="non-terminal residue" evidence="1">
    <location>
        <position position="73"/>
    </location>
</feature>
<dbReference type="Proteomes" id="UP001352852">
    <property type="component" value="Unassembled WGS sequence"/>
</dbReference>
<protein>
    <submittedName>
        <fullName evidence="1">Uncharacterized protein</fullName>
    </submittedName>
</protein>
<evidence type="ECO:0000313" key="1">
    <source>
        <dbReference type="EMBL" id="MED6263941.1"/>
    </source>
</evidence>
<sequence length="73" mass="8261">MDQEIKRLHSALGEDTQYKGNERFATTHNMAVTAAISQAIEDQQQYDHDIIQSLQKQTVFQKVPSRDPVSTTA</sequence>
<comment type="caution">
    <text evidence="1">The sequence shown here is derived from an EMBL/GenBank/DDBJ whole genome shotgun (WGS) entry which is preliminary data.</text>
</comment>
<organism evidence="1 2">
    <name type="scientific">Characodon lateralis</name>
    <dbReference type="NCBI Taxonomy" id="208331"/>
    <lineage>
        <taxon>Eukaryota</taxon>
        <taxon>Metazoa</taxon>
        <taxon>Chordata</taxon>
        <taxon>Craniata</taxon>
        <taxon>Vertebrata</taxon>
        <taxon>Euteleostomi</taxon>
        <taxon>Actinopterygii</taxon>
        <taxon>Neopterygii</taxon>
        <taxon>Teleostei</taxon>
        <taxon>Neoteleostei</taxon>
        <taxon>Acanthomorphata</taxon>
        <taxon>Ovalentaria</taxon>
        <taxon>Atherinomorphae</taxon>
        <taxon>Cyprinodontiformes</taxon>
        <taxon>Goodeidae</taxon>
        <taxon>Characodon</taxon>
    </lineage>
</organism>
<accession>A0ABU7CPA1</accession>
<name>A0ABU7CPA1_9TELE</name>
<dbReference type="EMBL" id="JAHUTJ010000600">
    <property type="protein sequence ID" value="MED6263941.1"/>
    <property type="molecule type" value="Genomic_DNA"/>
</dbReference>
<keyword evidence="2" id="KW-1185">Reference proteome</keyword>
<reference evidence="1 2" key="1">
    <citation type="submission" date="2021-06" db="EMBL/GenBank/DDBJ databases">
        <authorList>
            <person name="Palmer J.M."/>
        </authorList>
    </citation>
    <scope>NUCLEOTIDE SEQUENCE [LARGE SCALE GENOMIC DNA]</scope>
    <source>
        <strain evidence="1 2">CL_MEX2019</strain>
        <tissue evidence="1">Muscle</tissue>
    </source>
</reference>
<evidence type="ECO:0000313" key="2">
    <source>
        <dbReference type="Proteomes" id="UP001352852"/>
    </source>
</evidence>